<keyword evidence="6" id="KW-0106">Calcium</keyword>
<evidence type="ECO:0000256" key="2">
    <source>
        <dbReference type="ARBA" id="ARBA00022487"/>
    </source>
</evidence>
<evidence type="ECO:0000313" key="9">
    <source>
        <dbReference type="EMBL" id="KAK4153055.1"/>
    </source>
</evidence>
<keyword evidence="5 8" id="KW-0378">Hydrolase</keyword>
<dbReference type="Pfam" id="PF07519">
    <property type="entry name" value="Tannase"/>
    <property type="match status" value="1"/>
</dbReference>
<evidence type="ECO:0000256" key="6">
    <source>
        <dbReference type="ARBA" id="ARBA00022837"/>
    </source>
</evidence>
<dbReference type="SUPFAM" id="SSF53474">
    <property type="entry name" value="alpha/beta-Hydrolases"/>
    <property type="match status" value="1"/>
</dbReference>
<evidence type="ECO:0000256" key="7">
    <source>
        <dbReference type="ARBA" id="ARBA00023157"/>
    </source>
</evidence>
<dbReference type="InterPro" id="IPR029058">
    <property type="entry name" value="AB_hydrolase_fold"/>
</dbReference>
<proteinExistence type="inferred from homology"/>
<dbReference type="EC" id="3.1.1.-" evidence="8"/>
<dbReference type="EMBL" id="MU856953">
    <property type="protein sequence ID" value="KAK4153055.1"/>
    <property type="molecule type" value="Genomic_DNA"/>
</dbReference>
<keyword evidence="2" id="KW-0719">Serine esterase</keyword>
<protein>
    <recommendedName>
        <fullName evidence="8">Carboxylic ester hydrolase</fullName>
        <ecNumber evidence="8">3.1.1.-</ecNumber>
    </recommendedName>
</protein>
<evidence type="ECO:0000313" key="10">
    <source>
        <dbReference type="Proteomes" id="UP001302745"/>
    </source>
</evidence>
<evidence type="ECO:0000256" key="1">
    <source>
        <dbReference type="ARBA" id="ARBA00006249"/>
    </source>
</evidence>
<sequence>MSTMSALACVPATFGNVSFFGAEMLALEASLVTNYSRSVPSADRFTQPALEVQNASFCNVTVTYTHPGQSDTVTVEAWLPTKKWNERLQAVGGGGWVAGRDEPQYSAMSGAMGDGYATITTDAGLGDAQTSDSWALLSPGNVNLYALQNLASVSLEDEAVIGKALIKSYYGRGPAYSYWNGCSQGGRQGLMLAQRYPTAYDGIVAGAPGIHWTDFFPSMLWPSQFMNMLGEYPHPCELQAITAAVISACDGLDGVVDGVIGEIDDCLARFDPFEMVGRAIDCPEAPKISSAAAAVVNATWQGIRNPQGVQTWPGLNPGTDLTFAAATNCTAAGCKSVPPPVATQWFSLFVARNADLDLSSLSHVEFDRLAHQGRQRYRSIMGTDDPDLSAFRNAGGKVVTFHGLMDQLVPPKGVAKYYDAVSALLPEVHDFYRHFEVPGMGHCTGGPSGGPTSLFDQLRAWVENGTAPDQSPVEVTDLQGTVQNRILCPYPQKAVFDQGCGVAAEARCWSCSGRP</sequence>
<keyword evidence="3" id="KW-0479">Metal-binding</keyword>
<evidence type="ECO:0000256" key="4">
    <source>
        <dbReference type="ARBA" id="ARBA00022729"/>
    </source>
</evidence>
<accession>A0AAN6VKN8</accession>
<dbReference type="AlphaFoldDB" id="A0AAN6VKN8"/>
<dbReference type="GO" id="GO:0030600">
    <property type="term" value="F:feruloyl esterase activity"/>
    <property type="evidence" value="ECO:0007669"/>
    <property type="project" value="UniProtKB-ARBA"/>
</dbReference>
<keyword evidence="4" id="KW-0732">Signal</keyword>
<evidence type="ECO:0000256" key="5">
    <source>
        <dbReference type="ARBA" id="ARBA00022801"/>
    </source>
</evidence>
<reference evidence="9" key="2">
    <citation type="submission" date="2023-05" db="EMBL/GenBank/DDBJ databases">
        <authorList>
            <consortium name="Lawrence Berkeley National Laboratory"/>
            <person name="Steindorff A."/>
            <person name="Hensen N."/>
            <person name="Bonometti L."/>
            <person name="Westerberg I."/>
            <person name="Brannstrom I.O."/>
            <person name="Guillou S."/>
            <person name="Cros-Aarteil S."/>
            <person name="Calhoun S."/>
            <person name="Haridas S."/>
            <person name="Kuo A."/>
            <person name="Mondo S."/>
            <person name="Pangilinan J."/>
            <person name="Riley R."/>
            <person name="Labutti K."/>
            <person name="Andreopoulos B."/>
            <person name="Lipzen A."/>
            <person name="Chen C."/>
            <person name="Yanf M."/>
            <person name="Daum C."/>
            <person name="Ng V."/>
            <person name="Clum A."/>
            <person name="Ohm R."/>
            <person name="Martin F."/>
            <person name="Silar P."/>
            <person name="Natvig D."/>
            <person name="Lalanne C."/>
            <person name="Gautier V."/>
            <person name="Ament-Velasquez S.L."/>
            <person name="Kruys A."/>
            <person name="Hutchinson M.I."/>
            <person name="Powell A.J."/>
            <person name="Barry K."/>
            <person name="Miller A.N."/>
            <person name="Grigoriev I.V."/>
            <person name="Debuchy R."/>
            <person name="Gladieux P."/>
            <person name="Thoren M.H."/>
            <person name="Johannesson H."/>
        </authorList>
    </citation>
    <scope>NUCLEOTIDE SEQUENCE</scope>
    <source>
        <strain evidence="9">CBS 538.74</strain>
    </source>
</reference>
<dbReference type="InterPro" id="IPR011118">
    <property type="entry name" value="Tannase/feruloyl_esterase"/>
</dbReference>
<reference evidence="9" key="1">
    <citation type="journal article" date="2023" name="Mol. Phylogenet. Evol.">
        <title>Genome-scale phylogeny and comparative genomics of the fungal order Sordariales.</title>
        <authorList>
            <person name="Hensen N."/>
            <person name="Bonometti L."/>
            <person name="Westerberg I."/>
            <person name="Brannstrom I.O."/>
            <person name="Guillou S."/>
            <person name="Cros-Aarteil S."/>
            <person name="Calhoun S."/>
            <person name="Haridas S."/>
            <person name="Kuo A."/>
            <person name="Mondo S."/>
            <person name="Pangilinan J."/>
            <person name="Riley R."/>
            <person name="LaButti K."/>
            <person name="Andreopoulos B."/>
            <person name="Lipzen A."/>
            <person name="Chen C."/>
            <person name="Yan M."/>
            <person name="Daum C."/>
            <person name="Ng V."/>
            <person name="Clum A."/>
            <person name="Steindorff A."/>
            <person name="Ohm R.A."/>
            <person name="Martin F."/>
            <person name="Silar P."/>
            <person name="Natvig D.O."/>
            <person name="Lalanne C."/>
            <person name="Gautier V."/>
            <person name="Ament-Velasquez S.L."/>
            <person name="Kruys A."/>
            <person name="Hutchinson M.I."/>
            <person name="Powell A.J."/>
            <person name="Barry K."/>
            <person name="Miller A.N."/>
            <person name="Grigoriev I.V."/>
            <person name="Debuchy R."/>
            <person name="Gladieux P."/>
            <person name="Hiltunen Thoren M."/>
            <person name="Johannesson H."/>
        </authorList>
    </citation>
    <scope>NUCLEOTIDE SEQUENCE</scope>
    <source>
        <strain evidence="9">CBS 538.74</strain>
    </source>
</reference>
<evidence type="ECO:0000256" key="8">
    <source>
        <dbReference type="RuleBase" id="RU361238"/>
    </source>
</evidence>
<gene>
    <name evidence="9" type="ORF">C8A00DRAFT_34237</name>
</gene>
<dbReference type="GO" id="GO:0046872">
    <property type="term" value="F:metal ion binding"/>
    <property type="evidence" value="ECO:0007669"/>
    <property type="project" value="UniProtKB-KW"/>
</dbReference>
<comment type="caution">
    <text evidence="9">The sequence shown here is derived from an EMBL/GenBank/DDBJ whole genome shotgun (WGS) entry which is preliminary data.</text>
</comment>
<name>A0AAN6VKN8_9PEZI</name>
<dbReference type="PANTHER" id="PTHR33938:SF13">
    <property type="entry name" value="CARBOXYLIC ESTER HYDROLASE"/>
    <property type="match status" value="1"/>
</dbReference>
<dbReference type="Proteomes" id="UP001302745">
    <property type="component" value="Unassembled WGS sequence"/>
</dbReference>
<dbReference type="PANTHER" id="PTHR33938">
    <property type="entry name" value="FERULOYL ESTERASE B-RELATED"/>
    <property type="match status" value="1"/>
</dbReference>
<dbReference type="Gene3D" id="3.40.50.1820">
    <property type="entry name" value="alpha/beta hydrolase"/>
    <property type="match status" value="1"/>
</dbReference>
<keyword evidence="10" id="KW-1185">Reference proteome</keyword>
<comment type="similarity">
    <text evidence="1 8">Belongs to the tannase family.</text>
</comment>
<keyword evidence="7" id="KW-1015">Disulfide bond</keyword>
<evidence type="ECO:0000256" key="3">
    <source>
        <dbReference type="ARBA" id="ARBA00022723"/>
    </source>
</evidence>
<organism evidence="9 10">
    <name type="scientific">Chaetomidium leptoderma</name>
    <dbReference type="NCBI Taxonomy" id="669021"/>
    <lineage>
        <taxon>Eukaryota</taxon>
        <taxon>Fungi</taxon>
        <taxon>Dikarya</taxon>
        <taxon>Ascomycota</taxon>
        <taxon>Pezizomycotina</taxon>
        <taxon>Sordariomycetes</taxon>
        <taxon>Sordariomycetidae</taxon>
        <taxon>Sordariales</taxon>
        <taxon>Chaetomiaceae</taxon>
        <taxon>Chaetomidium</taxon>
    </lineage>
</organism>